<dbReference type="OrthoDB" id="498368at2759"/>
<dbReference type="InterPro" id="IPR025660">
    <property type="entry name" value="Pept_his_AS"/>
</dbReference>
<dbReference type="Proteomes" id="UP000663879">
    <property type="component" value="Unassembled WGS sequence"/>
</dbReference>
<evidence type="ECO:0000256" key="1">
    <source>
        <dbReference type="ARBA" id="ARBA00008455"/>
    </source>
</evidence>
<accession>A0A813N4B1</accession>
<dbReference type="InterPro" id="IPR013128">
    <property type="entry name" value="Peptidase_C1A"/>
</dbReference>
<evidence type="ECO:0000259" key="8">
    <source>
        <dbReference type="SMART" id="SM00645"/>
    </source>
</evidence>
<feature type="signal peptide" evidence="7">
    <location>
        <begin position="1"/>
        <end position="18"/>
    </location>
</feature>
<comment type="caution">
    <text evidence="10">The sequence shown here is derived from an EMBL/GenBank/DDBJ whole genome shotgun (WGS) entry which is preliminary data.</text>
</comment>
<keyword evidence="3" id="KW-0378">Hydrolase</keyword>
<sequence length="332" mass="37038">MKFLTLAILIVCLSYALLKPHNFDVEKWEKFKTKHGKKIHKNNELKRMEKFFEKLAKIEAQNDEYAQGKTSYYTDVNEMTDMDADELKHKTGFIPPQSSKSKRSISVNKYAFGPGRPTFKMFSADNGTLLPASVNWARSGWADPVWDQQDCGSCWAFSTDFIDCSGYLSTKGCSGGSQANALEYSILNGTTTAGAYKYLNAEGTCQTGVRQANPVYKITSFLQLESNHDTLKQAIAQLGPVTVSIDAEDGLFNYKGGIYNGKQNGVMECSADRINHAVTVVGYGTDATTGLDYWLIKNTWGTTWGEGGYVRFLRTKENLCGIYQYMYVPVIV</sequence>
<evidence type="ECO:0000256" key="4">
    <source>
        <dbReference type="ARBA" id="ARBA00022807"/>
    </source>
</evidence>
<feature type="domain" description="Peptidase C1A papain C-terminal" evidence="8">
    <location>
        <begin position="130"/>
        <end position="330"/>
    </location>
</feature>
<proteinExistence type="inferred from homology"/>
<dbReference type="PROSITE" id="PS00639">
    <property type="entry name" value="THIOL_PROTEASE_HIS"/>
    <property type="match status" value="1"/>
</dbReference>
<dbReference type="PROSITE" id="PS00139">
    <property type="entry name" value="THIOL_PROTEASE_CYS"/>
    <property type="match status" value="1"/>
</dbReference>
<organism evidence="10 11">
    <name type="scientific">Brachionus calyciflorus</name>
    <dbReference type="NCBI Taxonomy" id="104777"/>
    <lineage>
        <taxon>Eukaryota</taxon>
        <taxon>Metazoa</taxon>
        <taxon>Spiralia</taxon>
        <taxon>Gnathifera</taxon>
        <taxon>Rotifera</taxon>
        <taxon>Eurotatoria</taxon>
        <taxon>Monogononta</taxon>
        <taxon>Pseudotrocha</taxon>
        <taxon>Ploima</taxon>
        <taxon>Brachionidae</taxon>
        <taxon>Brachionus</taxon>
    </lineage>
</organism>
<dbReference type="InterPro" id="IPR013201">
    <property type="entry name" value="Prot_inhib_I29"/>
</dbReference>
<dbReference type="InterPro" id="IPR039417">
    <property type="entry name" value="Peptidase_C1A_papain-like"/>
</dbReference>
<evidence type="ECO:0000256" key="7">
    <source>
        <dbReference type="SAM" id="SignalP"/>
    </source>
</evidence>
<dbReference type="Gene3D" id="3.90.70.10">
    <property type="entry name" value="Cysteine proteinases"/>
    <property type="match status" value="2"/>
</dbReference>
<dbReference type="PRINTS" id="PR00705">
    <property type="entry name" value="PAPAIN"/>
</dbReference>
<keyword evidence="6" id="KW-1015">Disulfide bond</keyword>
<evidence type="ECO:0000313" key="10">
    <source>
        <dbReference type="EMBL" id="CAF0732783.1"/>
    </source>
</evidence>
<evidence type="ECO:0000313" key="11">
    <source>
        <dbReference type="Proteomes" id="UP000663879"/>
    </source>
</evidence>
<dbReference type="GO" id="GO:0006508">
    <property type="term" value="P:proteolysis"/>
    <property type="evidence" value="ECO:0007669"/>
    <property type="project" value="UniProtKB-KW"/>
</dbReference>
<dbReference type="InterPro" id="IPR038765">
    <property type="entry name" value="Papain-like_cys_pep_sf"/>
</dbReference>
<dbReference type="PANTHER" id="PTHR12411">
    <property type="entry name" value="CYSTEINE PROTEASE FAMILY C1-RELATED"/>
    <property type="match status" value="1"/>
</dbReference>
<evidence type="ECO:0000256" key="3">
    <source>
        <dbReference type="ARBA" id="ARBA00022801"/>
    </source>
</evidence>
<gene>
    <name evidence="10" type="ORF">OXX778_LOCUS2946</name>
</gene>
<dbReference type="AlphaFoldDB" id="A0A813N4B1"/>
<feature type="domain" description="Cathepsin propeptide inhibitor" evidence="9">
    <location>
        <begin position="28"/>
        <end position="87"/>
    </location>
</feature>
<name>A0A813N4B1_9BILA</name>
<dbReference type="EMBL" id="CAJNOC010000246">
    <property type="protein sequence ID" value="CAF0732783.1"/>
    <property type="molecule type" value="Genomic_DNA"/>
</dbReference>
<dbReference type="InterPro" id="IPR000169">
    <property type="entry name" value="Pept_cys_AS"/>
</dbReference>
<dbReference type="GO" id="GO:0008234">
    <property type="term" value="F:cysteine-type peptidase activity"/>
    <property type="evidence" value="ECO:0007669"/>
    <property type="project" value="UniProtKB-KW"/>
</dbReference>
<dbReference type="SMART" id="SM00848">
    <property type="entry name" value="Inhibitor_I29"/>
    <property type="match status" value="1"/>
</dbReference>
<evidence type="ECO:0000256" key="5">
    <source>
        <dbReference type="ARBA" id="ARBA00023145"/>
    </source>
</evidence>
<evidence type="ECO:0000256" key="6">
    <source>
        <dbReference type="ARBA" id="ARBA00023157"/>
    </source>
</evidence>
<dbReference type="InterPro" id="IPR025661">
    <property type="entry name" value="Pept_asp_AS"/>
</dbReference>
<dbReference type="Gene3D" id="1.10.287.2250">
    <property type="match status" value="1"/>
</dbReference>
<dbReference type="Pfam" id="PF00112">
    <property type="entry name" value="Peptidase_C1"/>
    <property type="match status" value="1"/>
</dbReference>
<keyword evidence="2" id="KW-0645">Protease</keyword>
<dbReference type="PROSITE" id="PS00640">
    <property type="entry name" value="THIOL_PROTEASE_ASN"/>
    <property type="match status" value="1"/>
</dbReference>
<dbReference type="InterPro" id="IPR000668">
    <property type="entry name" value="Peptidase_C1A_C"/>
</dbReference>
<dbReference type="SUPFAM" id="SSF54001">
    <property type="entry name" value="Cysteine proteinases"/>
    <property type="match status" value="1"/>
</dbReference>
<comment type="similarity">
    <text evidence="1">Belongs to the peptidase C1 family.</text>
</comment>
<evidence type="ECO:0000259" key="9">
    <source>
        <dbReference type="SMART" id="SM00848"/>
    </source>
</evidence>
<keyword evidence="7" id="KW-0732">Signal</keyword>
<protein>
    <submittedName>
        <fullName evidence="10">Uncharacterized protein</fullName>
    </submittedName>
</protein>
<dbReference type="Pfam" id="PF08246">
    <property type="entry name" value="Inhibitor_I29"/>
    <property type="match status" value="1"/>
</dbReference>
<keyword evidence="11" id="KW-1185">Reference proteome</keyword>
<keyword evidence="5" id="KW-0865">Zymogen</keyword>
<keyword evidence="4" id="KW-0788">Thiol protease</keyword>
<reference evidence="10" key="1">
    <citation type="submission" date="2021-02" db="EMBL/GenBank/DDBJ databases">
        <authorList>
            <person name="Nowell W R."/>
        </authorList>
    </citation>
    <scope>NUCLEOTIDE SEQUENCE</scope>
    <source>
        <strain evidence="10">Ploen Becks lab</strain>
    </source>
</reference>
<feature type="chain" id="PRO_5032908495" evidence="7">
    <location>
        <begin position="19"/>
        <end position="332"/>
    </location>
</feature>
<dbReference type="SMART" id="SM00645">
    <property type="entry name" value="Pept_C1"/>
    <property type="match status" value="1"/>
</dbReference>
<dbReference type="CDD" id="cd02248">
    <property type="entry name" value="Peptidase_C1A"/>
    <property type="match status" value="1"/>
</dbReference>
<evidence type="ECO:0000256" key="2">
    <source>
        <dbReference type="ARBA" id="ARBA00022670"/>
    </source>
</evidence>